<dbReference type="KEGG" id="mesg:MLAUSG7_1489"/>
<organism evidence="1 2">
    <name type="scientific">Methanocaldococcus lauensis</name>
    <dbReference type="NCBI Taxonomy" id="2546128"/>
    <lineage>
        <taxon>Archaea</taxon>
        <taxon>Methanobacteriati</taxon>
        <taxon>Methanobacteriota</taxon>
        <taxon>Methanomada group</taxon>
        <taxon>Methanococci</taxon>
        <taxon>Methanococcales</taxon>
        <taxon>Methanocaldococcaceae</taxon>
        <taxon>Methanocaldococcus</taxon>
    </lineage>
</organism>
<evidence type="ECO:0000313" key="2">
    <source>
        <dbReference type="Proteomes" id="UP000679213"/>
    </source>
</evidence>
<gene>
    <name evidence="1" type="ORF">MLAUSG7_1489</name>
</gene>
<proteinExistence type="predicted"/>
<dbReference type="Proteomes" id="UP000679213">
    <property type="component" value="Chromosome I"/>
</dbReference>
<name>A0A8D6T160_9EURY</name>
<dbReference type="GeneID" id="65884272"/>
<dbReference type="RefSeq" id="WP_214399811.1">
    <property type="nucleotide sequence ID" value="NZ_LR792632.1"/>
</dbReference>
<sequence length="59" mass="6999">MPKLKPKKTSKKDDEYKKPKWLIKAKRRIENLSEEELDELFEEICKKLKKGGLREALGI</sequence>
<keyword evidence="2" id="KW-1185">Reference proteome</keyword>
<dbReference type="EMBL" id="LR792632">
    <property type="protein sequence ID" value="CAB3289921.1"/>
    <property type="molecule type" value="Genomic_DNA"/>
</dbReference>
<reference evidence="1 2" key="1">
    <citation type="submission" date="2020-04" db="EMBL/GenBank/DDBJ databases">
        <authorList>
            <consortium name="Genoscope - CEA"/>
            <person name="William W."/>
        </authorList>
    </citation>
    <scope>NUCLEOTIDE SEQUENCE [LARGE SCALE GENOMIC DNA]</scope>
    <source>
        <strain evidence="1 2">SG7</strain>
    </source>
</reference>
<protein>
    <submittedName>
        <fullName evidence="1">Uncharacterized protein</fullName>
    </submittedName>
</protein>
<dbReference type="AlphaFoldDB" id="A0A8D6T160"/>
<evidence type="ECO:0000313" key="1">
    <source>
        <dbReference type="EMBL" id="CAB3289921.1"/>
    </source>
</evidence>
<accession>A0A8D6T160</accession>